<keyword evidence="1" id="KW-0540">Nuclease</keyword>
<reference evidence="6 7" key="2">
    <citation type="submission" date="2024-09" db="EMBL/GenBank/DDBJ databases">
        <title>Draft genome sequence of Candidatus Magnetaquicoccaceae bacterium FCR-1.</title>
        <authorList>
            <person name="Shimoshige H."/>
            <person name="Shimamura S."/>
            <person name="Taoka A."/>
            <person name="Kobayashi H."/>
            <person name="Maekawa T."/>
        </authorList>
    </citation>
    <scope>NUCLEOTIDE SEQUENCE [LARGE SCALE GENOMIC DNA]</scope>
    <source>
        <strain evidence="6 7">FCR-1</strain>
    </source>
</reference>
<organism evidence="6 7">
    <name type="scientific">Candidatus Magnetaquiglobus chichijimensis</name>
    <dbReference type="NCBI Taxonomy" id="3141448"/>
    <lineage>
        <taxon>Bacteria</taxon>
        <taxon>Pseudomonadati</taxon>
        <taxon>Pseudomonadota</taxon>
        <taxon>Magnetococcia</taxon>
        <taxon>Magnetococcales</taxon>
        <taxon>Candidatus Magnetaquicoccaceae</taxon>
        <taxon>Candidatus Magnetaquiglobus</taxon>
    </lineage>
</organism>
<evidence type="ECO:0000313" key="7">
    <source>
        <dbReference type="Proteomes" id="UP001628193"/>
    </source>
</evidence>
<comment type="similarity">
    <text evidence="3">Belongs to the HNH nuclease family.</text>
</comment>
<sequence>MTAIQTERVDALIASARKSRDERMGGYRERSLALHPWVCARCGRAFNRENLSELTVHHKDHNHDNNPADGRNWENLCIYCHDNEHARYEEHQASFSGGGLAESSESTATYHPFANLKELLARKQD</sequence>
<name>A0ABQ0CDE5_9PROT</name>
<proteinExistence type="inferred from homology"/>
<dbReference type="SMART" id="SM00507">
    <property type="entry name" value="HNHc"/>
    <property type="match status" value="1"/>
</dbReference>
<gene>
    <name evidence="6" type="ORF">SIID45300_03281</name>
</gene>
<evidence type="ECO:0000256" key="2">
    <source>
        <dbReference type="ARBA" id="ARBA00022801"/>
    </source>
</evidence>
<feature type="domain" description="HNH nuclease" evidence="5">
    <location>
        <begin position="28"/>
        <end position="82"/>
    </location>
</feature>
<dbReference type="Proteomes" id="UP001628193">
    <property type="component" value="Unassembled WGS sequence"/>
</dbReference>
<dbReference type="CDD" id="cd00085">
    <property type="entry name" value="HNHc"/>
    <property type="match status" value="1"/>
</dbReference>
<dbReference type="PANTHER" id="PTHR41286:SF1">
    <property type="entry name" value="HNH NUCLEASE YAJD-RELATED"/>
    <property type="match status" value="1"/>
</dbReference>
<evidence type="ECO:0000256" key="3">
    <source>
        <dbReference type="ARBA" id="ARBA00038412"/>
    </source>
</evidence>
<evidence type="ECO:0000256" key="1">
    <source>
        <dbReference type="ARBA" id="ARBA00022722"/>
    </source>
</evidence>
<dbReference type="EMBL" id="BAAFGK010000005">
    <property type="protein sequence ID" value="GAB0058921.1"/>
    <property type="molecule type" value="Genomic_DNA"/>
</dbReference>
<comment type="caution">
    <text evidence="6">The sequence shown here is derived from an EMBL/GenBank/DDBJ whole genome shotgun (WGS) entry which is preliminary data.</text>
</comment>
<evidence type="ECO:0000256" key="4">
    <source>
        <dbReference type="ARBA" id="ARBA00040194"/>
    </source>
</evidence>
<accession>A0ABQ0CDE5</accession>
<dbReference type="PANTHER" id="PTHR41286">
    <property type="entry name" value="HNH NUCLEASE YAJD-RELATED"/>
    <property type="match status" value="1"/>
</dbReference>
<reference evidence="6 7" key="1">
    <citation type="submission" date="2024-05" db="EMBL/GenBank/DDBJ databases">
        <authorList>
            <consortium name="Candidatus Magnetaquicoccaceae bacterium FCR-1 genome sequencing consortium"/>
            <person name="Shimoshige H."/>
            <person name="Shimamura S."/>
            <person name="Taoka A."/>
            <person name="Kobayashi H."/>
            <person name="Maekawa T."/>
        </authorList>
    </citation>
    <scope>NUCLEOTIDE SEQUENCE [LARGE SCALE GENOMIC DNA]</scope>
    <source>
        <strain evidence="6 7">FCR-1</strain>
    </source>
</reference>
<evidence type="ECO:0000313" key="6">
    <source>
        <dbReference type="EMBL" id="GAB0058921.1"/>
    </source>
</evidence>
<dbReference type="NCBIfam" id="NF008448">
    <property type="entry name" value="PRK11295.1"/>
    <property type="match status" value="1"/>
</dbReference>
<dbReference type="Pfam" id="PF01844">
    <property type="entry name" value="HNH"/>
    <property type="match status" value="1"/>
</dbReference>
<dbReference type="RefSeq" id="WP_420906703.1">
    <property type="nucleotide sequence ID" value="NZ_BAAFGK010000005.1"/>
</dbReference>
<dbReference type="InterPro" id="IPR003615">
    <property type="entry name" value="HNH_nuc"/>
</dbReference>
<protein>
    <recommendedName>
        <fullName evidence="4">Putative HNH nuclease YajD</fullName>
    </recommendedName>
</protein>
<dbReference type="InterPro" id="IPR002711">
    <property type="entry name" value="HNH"/>
</dbReference>
<keyword evidence="7" id="KW-1185">Reference proteome</keyword>
<keyword evidence="2" id="KW-0378">Hydrolase</keyword>
<evidence type="ECO:0000259" key="5">
    <source>
        <dbReference type="SMART" id="SM00507"/>
    </source>
</evidence>